<keyword evidence="7" id="KW-0067">ATP-binding</keyword>
<dbReference type="PANTHER" id="PTHR24421:SF10">
    <property type="entry name" value="NITRATE_NITRITE SENSOR PROTEIN NARQ"/>
    <property type="match status" value="1"/>
</dbReference>
<dbReference type="Proteomes" id="UP001500929">
    <property type="component" value="Unassembled WGS sequence"/>
</dbReference>
<evidence type="ECO:0000256" key="8">
    <source>
        <dbReference type="ARBA" id="ARBA00023012"/>
    </source>
</evidence>
<feature type="domain" description="Signal transduction histidine kinase subgroup 3 dimerisation and phosphoacceptor" evidence="12">
    <location>
        <begin position="216"/>
        <end position="251"/>
    </location>
</feature>
<dbReference type="EMBL" id="BAAAQY010000002">
    <property type="protein sequence ID" value="GAA2225282.1"/>
    <property type="molecule type" value="Genomic_DNA"/>
</dbReference>
<keyword evidence="3" id="KW-0597">Phosphoprotein</keyword>
<evidence type="ECO:0000256" key="3">
    <source>
        <dbReference type="ARBA" id="ARBA00022553"/>
    </source>
</evidence>
<dbReference type="GO" id="GO:0016301">
    <property type="term" value="F:kinase activity"/>
    <property type="evidence" value="ECO:0007669"/>
    <property type="project" value="UniProtKB-KW"/>
</dbReference>
<dbReference type="Gene3D" id="1.20.5.1930">
    <property type="match status" value="1"/>
</dbReference>
<keyword evidence="6 13" id="KW-0418">Kinase</keyword>
<protein>
    <recommendedName>
        <fullName evidence="2">histidine kinase</fullName>
        <ecNumber evidence="2">2.7.13.3</ecNumber>
    </recommendedName>
</protein>
<dbReference type="Gene3D" id="3.30.565.10">
    <property type="entry name" value="Histidine kinase-like ATPase, C-terminal domain"/>
    <property type="match status" value="1"/>
</dbReference>
<proteinExistence type="predicted"/>
<dbReference type="InterPro" id="IPR050482">
    <property type="entry name" value="Sensor_HK_TwoCompSys"/>
</dbReference>
<name>A0ABP5Q599_9MICO</name>
<organism evidence="13 14">
    <name type="scientific">Herbiconiux moechotypicola</name>
    <dbReference type="NCBI Taxonomy" id="637393"/>
    <lineage>
        <taxon>Bacteria</taxon>
        <taxon>Bacillati</taxon>
        <taxon>Actinomycetota</taxon>
        <taxon>Actinomycetes</taxon>
        <taxon>Micrococcales</taxon>
        <taxon>Microbacteriaceae</taxon>
        <taxon>Herbiconiux</taxon>
    </lineage>
</organism>
<dbReference type="Pfam" id="PF07730">
    <property type="entry name" value="HisKA_3"/>
    <property type="match status" value="1"/>
</dbReference>
<dbReference type="InterPro" id="IPR011712">
    <property type="entry name" value="Sig_transdc_His_kin_sub3_dim/P"/>
</dbReference>
<dbReference type="InterPro" id="IPR036890">
    <property type="entry name" value="HATPase_C_sf"/>
</dbReference>
<feature type="region of interest" description="Disordered" evidence="9">
    <location>
        <begin position="249"/>
        <end position="282"/>
    </location>
</feature>
<feature type="transmembrane region" description="Helical" evidence="10">
    <location>
        <begin position="162"/>
        <end position="188"/>
    </location>
</feature>
<gene>
    <name evidence="13" type="ORF">GCM10009851_06240</name>
</gene>
<feature type="transmembrane region" description="Helical" evidence="10">
    <location>
        <begin position="74"/>
        <end position="89"/>
    </location>
</feature>
<keyword evidence="10" id="KW-0472">Membrane</keyword>
<evidence type="ECO:0000256" key="4">
    <source>
        <dbReference type="ARBA" id="ARBA00022679"/>
    </source>
</evidence>
<comment type="caution">
    <text evidence="13">The sequence shown here is derived from an EMBL/GenBank/DDBJ whole genome shotgun (WGS) entry which is preliminary data.</text>
</comment>
<dbReference type="RefSeq" id="WP_259478429.1">
    <property type="nucleotide sequence ID" value="NZ_BAAAQY010000002.1"/>
</dbReference>
<dbReference type="InterPro" id="IPR003594">
    <property type="entry name" value="HATPase_dom"/>
</dbReference>
<feature type="transmembrane region" description="Helical" evidence="10">
    <location>
        <begin position="23"/>
        <end position="43"/>
    </location>
</feature>
<sequence length="462" mass="49189">MTDSTADDWVRPRPSARGLRRDALVAGLLVAAAWLSWWLYVGAIDEEHAPWWGALIWAVVIAGSLAFRRLAPELTALVVAATFVVGQYAGVYEQLFANICLFVALYSLGAWGRNRLLATVERVIITVGMVLWLVAVIVYQALTPESTPDVSRDGWFSQFAAIGLIQLITNLLYFGAAFVFGNAAYAAARQRDALELRTVELEQEREVSSRQAVALERVRIARELHDVVAHHVSVMGLQAGAARRVLTRGRAAPAATRSAGGGAEPSGGADRRADPSGATADAVDPRAMEALAQIEENAREAVDELHRMLGALRQGDDDDAAVSASTRGLDQLPELVAEAEAAGLPVTLTTVGPATAVPPVIGLSAYRIVQESLTNVRKHGGIRATADVRVRFLDSGVEIEVSDTGSGRPPVAGASTKGLGQVGMRERVAAVGGEITMEAKPRGGYRVRARLPLAPRSAEVES</sequence>
<evidence type="ECO:0000256" key="5">
    <source>
        <dbReference type="ARBA" id="ARBA00022741"/>
    </source>
</evidence>
<dbReference type="EC" id="2.7.13.3" evidence="2"/>
<feature type="transmembrane region" description="Helical" evidence="10">
    <location>
        <begin position="49"/>
        <end position="67"/>
    </location>
</feature>
<feature type="transmembrane region" description="Helical" evidence="10">
    <location>
        <begin position="95"/>
        <end position="111"/>
    </location>
</feature>
<evidence type="ECO:0000256" key="2">
    <source>
        <dbReference type="ARBA" id="ARBA00012438"/>
    </source>
</evidence>
<reference evidence="14" key="1">
    <citation type="journal article" date="2019" name="Int. J. Syst. Evol. Microbiol.">
        <title>The Global Catalogue of Microorganisms (GCM) 10K type strain sequencing project: providing services to taxonomists for standard genome sequencing and annotation.</title>
        <authorList>
            <consortium name="The Broad Institute Genomics Platform"/>
            <consortium name="The Broad Institute Genome Sequencing Center for Infectious Disease"/>
            <person name="Wu L."/>
            <person name="Ma J."/>
        </authorList>
    </citation>
    <scope>NUCLEOTIDE SEQUENCE [LARGE SCALE GENOMIC DNA]</scope>
    <source>
        <strain evidence="14">JCM 16117</strain>
    </source>
</reference>
<evidence type="ECO:0000259" key="12">
    <source>
        <dbReference type="Pfam" id="PF07730"/>
    </source>
</evidence>
<evidence type="ECO:0000313" key="13">
    <source>
        <dbReference type="EMBL" id="GAA2225282.1"/>
    </source>
</evidence>
<accession>A0ABP5Q599</accession>
<dbReference type="CDD" id="cd16917">
    <property type="entry name" value="HATPase_UhpB-NarQ-NarX-like"/>
    <property type="match status" value="1"/>
</dbReference>
<dbReference type="PANTHER" id="PTHR24421">
    <property type="entry name" value="NITRATE/NITRITE SENSOR PROTEIN NARX-RELATED"/>
    <property type="match status" value="1"/>
</dbReference>
<keyword evidence="14" id="KW-1185">Reference proteome</keyword>
<evidence type="ECO:0000256" key="7">
    <source>
        <dbReference type="ARBA" id="ARBA00022840"/>
    </source>
</evidence>
<evidence type="ECO:0000256" key="9">
    <source>
        <dbReference type="SAM" id="MobiDB-lite"/>
    </source>
</evidence>
<comment type="catalytic activity">
    <reaction evidence="1">
        <text>ATP + protein L-histidine = ADP + protein N-phospho-L-histidine.</text>
        <dbReference type="EC" id="2.7.13.3"/>
    </reaction>
</comment>
<dbReference type="SUPFAM" id="SSF55874">
    <property type="entry name" value="ATPase domain of HSP90 chaperone/DNA topoisomerase II/histidine kinase"/>
    <property type="match status" value="1"/>
</dbReference>
<evidence type="ECO:0000259" key="11">
    <source>
        <dbReference type="Pfam" id="PF02518"/>
    </source>
</evidence>
<evidence type="ECO:0000256" key="1">
    <source>
        <dbReference type="ARBA" id="ARBA00000085"/>
    </source>
</evidence>
<keyword evidence="10" id="KW-1133">Transmembrane helix</keyword>
<evidence type="ECO:0000313" key="14">
    <source>
        <dbReference type="Proteomes" id="UP001500929"/>
    </source>
</evidence>
<keyword evidence="5" id="KW-0547">Nucleotide-binding</keyword>
<evidence type="ECO:0000256" key="6">
    <source>
        <dbReference type="ARBA" id="ARBA00022777"/>
    </source>
</evidence>
<evidence type="ECO:0000256" key="10">
    <source>
        <dbReference type="SAM" id="Phobius"/>
    </source>
</evidence>
<keyword evidence="10" id="KW-0812">Transmembrane</keyword>
<keyword evidence="8" id="KW-0902">Two-component regulatory system</keyword>
<feature type="domain" description="Histidine kinase/HSP90-like ATPase" evidence="11">
    <location>
        <begin position="365"/>
        <end position="454"/>
    </location>
</feature>
<dbReference type="Pfam" id="PF02518">
    <property type="entry name" value="HATPase_c"/>
    <property type="match status" value="1"/>
</dbReference>
<keyword evidence="4" id="KW-0808">Transferase</keyword>
<feature type="transmembrane region" description="Helical" evidence="10">
    <location>
        <begin position="123"/>
        <end position="142"/>
    </location>
</feature>